<dbReference type="InterPro" id="IPR036452">
    <property type="entry name" value="Ribo_hydro-like"/>
</dbReference>
<evidence type="ECO:0000313" key="5">
    <source>
        <dbReference type="Proteomes" id="UP000316714"/>
    </source>
</evidence>
<proteinExistence type="predicted"/>
<dbReference type="InterPro" id="IPR011483">
    <property type="entry name" value="Sde182_NH-like"/>
</dbReference>
<comment type="caution">
    <text evidence="4">The sequence shown here is derived from an EMBL/GenBank/DDBJ whole genome shotgun (WGS) entry which is preliminary data.</text>
</comment>
<accession>A0A5C5V9G4</accession>
<sequence precursor="true">MSKHNQKPFLLVVGICCCAVSSSAVAQIKALPSSEKHRIVLLTDIGGDRDDEQSLTRFLMYADQYDIEGLIATSIRIFPREEHRPIDGDPQPALLVKWIKAYGEVRDNLLRHSGGWPEASHLLTLIRNGVKTGRDAPFNIRTGIAGKDSGHYPLEQLIGADKDTDATKLIIEAVDRDDPRPVWMPIWGGSVELAQALWRVRNDRSPEEVQEFVSKLRVYAWGHQDATGVWILENFPELHYIVSTGGVIYSAPPELHSAEWLNEHVRFDHGALGALCPLRHGKLGGADSETFLGLVPNGLSDMEHPDWGGWGGRLQKAEGAENQWIDVPSNILPSRMGHTISRWAPHFQNDYQARMDWCVRKFDEVNHPPSPALNGDNSRRAIIVTTKPGEHVQLDATGTMDIDGDSLTYRWQFYPEAGSYKGQIDVVDADQIKAQLVVPKDAAGETAHVLLVVSDDGNPALTRYRRLIVTCR</sequence>
<keyword evidence="5" id="KW-1185">Reference proteome</keyword>
<dbReference type="AlphaFoldDB" id="A0A5C5V9G4"/>
<feature type="domain" description="Cellulose-binding Sde182 nucleoside hydrolase-like" evidence="2">
    <location>
        <begin position="38"/>
        <end position="313"/>
    </location>
</feature>
<dbReference type="Gene3D" id="3.90.245.10">
    <property type="entry name" value="Ribonucleoside hydrolase-like"/>
    <property type="match status" value="1"/>
</dbReference>
<evidence type="ECO:0000256" key="1">
    <source>
        <dbReference type="SAM" id="SignalP"/>
    </source>
</evidence>
<keyword evidence="1" id="KW-0732">Signal</keyword>
<dbReference type="InterPro" id="IPR013783">
    <property type="entry name" value="Ig-like_fold"/>
</dbReference>
<evidence type="ECO:0000259" key="2">
    <source>
        <dbReference type="Pfam" id="PF07632"/>
    </source>
</evidence>
<evidence type="ECO:0008006" key="6">
    <source>
        <dbReference type="Google" id="ProtNLM"/>
    </source>
</evidence>
<dbReference type="RefSeq" id="WP_146561285.1">
    <property type="nucleotide sequence ID" value="NZ_SIHJ01000001.1"/>
</dbReference>
<feature type="signal peptide" evidence="1">
    <location>
        <begin position="1"/>
        <end position="26"/>
    </location>
</feature>
<dbReference type="OrthoDB" id="253051at2"/>
<dbReference type="EMBL" id="SIHJ01000001">
    <property type="protein sequence ID" value="TWT35256.1"/>
    <property type="molecule type" value="Genomic_DNA"/>
</dbReference>
<feature type="chain" id="PRO_5023023555" description="DUF1593 domain-containing protein" evidence="1">
    <location>
        <begin position="27"/>
        <end position="472"/>
    </location>
</feature>
<organism evidence="4 5">
    <name type="scientific">Posidoniimonas corsicana</name>
    <dbReference type="NCBI Taxonomy" id="1938618"/>
    <lineage>
        <taxon>Bacteria</taxon>
        <taxon>Pseudomonadati</taxon>
        <taxon>Planctomycetota</taxon>
        <taxon>Planctomycetia</taxon>
        <taxon>Pirellulales</taxon>
        <taxon>Lacipirellulaceae</taxon>
        <taxon>Posidoniimonas</taxon>
    </lineage>
</organism>
<evidence type="ECO:0000313" key="4">
    <source>
        <dbReference type="EMBL" id="TWT35256.1"/>
    </source>
</evidence>
<protein>
    <recommendedName>
        <fullName evidence="6">DUF1593 domain-containing protein</fullName>
    </recommendedName>
</protein>
<reference evidence="4 5" key="1">
    <citation type="submission" date="2019-02" db="EMBL/GenBank/DDBJ databases">
        <title>Deep-cultivation of Planctomycetes and their phenomic and genomic characterization uncovers novel biology.</title>
        <authorList>
            <person name="Wiegand S."/>
            <person name="Jogler M."/>
            <person name="Boedeker C."/>
            <person name="Pinto D."/>
            <person name="Vollmers J."/>
            <person name="Rivas-Marin E."/>
            <person name="Kohn T."/>
            <person name="Peeters S.H."/>
            <person name="Heuer A."/>
            <person name="Rast P."/>
            <person name="Oberbeckmann S."/>
            <person name="Bunk B."/>
            <person name="Jeske O."/>
            <person name="Meyerdierks A."/>
            <person name="Storesund J.E."/>
            <person name="Kallscheuer N."/>
            <person name="Luecker S."/>
            <person name="Lage O.M."/>
            <person name="Pohl T."/>
            <person name="Merkel B.J."/>
            <person name="Hornburger P."/>
            <person name="Mueller R.-W."/>
            <person name="Bruemmer F."/>
            <person name="Labrenz M."/>
            <person name="Spormann A.M."/>
            <person name="Op Den Camp H."/>
            <person name="Overmann J."/>
            <person name="Amann R."/>
            <person name="Jetten M.S.M."/>
            <person name="Mascher T."/>
            <person name="Medema M.H."/>
            <person name="Devos D.P."/>
            <person name="Kaster A.-K."/>
            <person name="Ovreas L."/>
            <person name="Rohde M."/>
            <person name="Galperin M.Y."/>
            <person name="Jogler C."/>
        </authorList>
    </citation>
    <scope>NUCLEOTIDE SEQUENCE [LARGE SCALE GENOMIC DNA]</scope>
    <source>
        <strain evidence="4 5">KOR34</strain>
    </source>
</reference>
<gene>
    <name evidence="4" type="ORF">KOR34_01440</name>
</gene>
<dbReference type="Pfam" id="PF07632">
    <property type="entry name" value="Sde182_NH-like"/>
    <property type="match status" value="1"/>
</dbReference>
<dbReference type="Gene3D" id="2.60.40.10">
    <property type="entry name" value="Immunoglobulins"/>
    <property type="match status" value="1"/>
</dbReference>
<dbReference type="Proteomes" id="UP000316714">
    <property type="component" value="Unassembled WGS sequence"/>
</dbReference>
<dbReference type="GO" id="GO:0016799">
    <property type="term" value="F:hydrolase activity, hydrolyzing N-glycosyl compounds"/>
    <property type="evidence" value="ECO:0007669"/>
    <property type="project" value="InterPro"/>
</dbReference>
<name>A0A5C5V9G4_9BACT</name>
<evidence type="ECO:0000259" key="3">
    <source>
        <dbReference type="Pfam" id="PF21027"/>
    </source>
</evidence>
<dbReference type="InterPro" id="IPR048527">
    <property type="entry name" value="Sde182_C"/>
</dbReference>
<feature type="domain" description="Cellulose-binding Sde182 C-terminal" evidence="3">
    <location>
        <begin position="392"/>
        <end position="470"/>
    </location>
</feature>
<dbReference type="Pfam" id="PF21027">
    <property type="entry name" value="Sde0182_C"/>
    <property type="match status" value="1"/>
</dbReference>